<accession>A0A3M7M844</accession>
<dbReference type="AlphaFoldDB" id="A0A3M7M844"/>
<keyword evidence="3" id="KW-1185">Reference proteome</keyword>
<keyword evidence="1" id="KW-0732">Signal</keyword>
<dbReference type="Proteomes" id="UP000265663">
    <property type="component" value="Unassembled WGS sequence"/>
</dbReference>
<evidence type="ECO:0000313" key="3">
    <source>
        <dbReference type="Proteomes" id="UP000265663"/>
    </source>
</evidence>
<proteinExistence type="predicted"/>
<protein>
    <submittedName>
        <fullName evidence="2">Uncharacterized protein</fullName>
    </submittedName>
</protein>
<dbReference type="OrthoDB" id="3677477at2759"/>
<gene>
    <name evidence="2" type="ORF">GMOD_00000788</name>
</gene>
<sequence length="136" mass="14563">MYAFTLLAGLLAAATTVSSSPIAENAATTFTCPNIGTNSINQPLITPADANNGRCCTTGWSYISGEGREACCRNDPALLSDPTFKYALPCSSEWWSTSQKVLLLRNCNLSDPYRCSADCDGVPWLYPTAKPCPAKN</sequence>
<feature type="chain" id="PRO_5018211290" evidence="1">
    <location>
        <begin position="20"/>
        <end position="136"/>
    </location>
</feature>
<evidence type="ECO:0000313" key="2">
    <source>
        <dbReference type="EMBL" id="RMZ70663.1"/>
    </source>
</evidence>
<evidence type="ECO:0000256" key="1">
    <source>
        <dbReference type="SAM" id="SignalP"/>
    </source>
</evidence>
<name>A0A3M7M844_9PLEO</name>
<reference evidence="2 3" key="1">
    <citation type="journal article" date="2014" name="PLoS ONE">
        <title>De novo Genome Assembly of the Fungal Plant Pathogen Pyrenophora semeniperda.</title>
        <authorList>
            <person name="Soliai M.M."/>
            <person name="Meyer S.E."/>
            <person name="Udall J.A."/>
            <person name="Elzinga D.E."/>
            <person name="Hermansen R.A."/>
            <person name="Bodily P.M."/>
            <person name="Hart A.A."/>
            <person name="Coleman C.E."/>
        </authorList>
    </citation>
    <scope>NUCLEOTIDE SEQUENCE [LARGE SCALE GENOMIC DNA]</scope>
    <source>
        <strain evidence="2 3">CCB06</strain>
        <tissue evidence="2">Mycelium</tissue>
    </source>
</reference>
<feature type="signal peptide" evidence="1">
    <location>
        <begin position="1"/>
        <end position="19"/>
    </location>
</feature>
<dbReference type="EMBL" id="KE747824">
    <property type="protein sequence ID" value="RMZ70663.1"/>
    <property type="molecule type" value="Genomic_DNA"/>
</dbReference>
<organism evidence="2 3">
    <name type="scientific">Pyrenophora seminiperda CCB06</name>
    <dbReference type="NCBI Taxonomy" id="1302712"/>
    <lineage>
        <taxon>Eukaryota</taxon>
        <taxon>Fungi</taxon>
        <taxon>Dikarya</taxon>
        <taxon>Ascomycota</taxon>
        <taxon>Pezizomycotina</taxon>
        <taxon>Dothideomycetes</taxon>
        <taxon>Pleosporomycetidae</taxon>
        <taxon>Pleosporales</taxon>
        <taxon>Pleosporineae</taxon>
        <taxon>Pleosporaceae</taxon>
        <taxon>Pyrenophora</taxon>
    </lineage>
</organism>